<organism evidence="1 2">
    <name type="scientific">Vigna unguiculata</name>
    <name type="common">Cowpea</name>
    <dbReference type="NCBI Taxonomy" id="3917"/>
    <lineage>
        <taxon>Eukaryota</taxon>
        <taxon>Viridiplantae</taxon>
        <taxon>Streptophyta</taxon>
        <taxon>Embryophyta</taxon>
        <taxon>Tracheophyta</taxon>
        <taxon>Spermatophyta</taxon>
        <taxon>Magnoliopsida</taxon>
        <taxon>eudicotyledons</taxon>
        <taxon>Gunneridae</taxon>
        <taxon>Pentapetalae</taxon>
        <taxon>rosids</taxon>
        <taxon>fabids</taxon>
        <taxon>Fabales</taxon>
        <taxon>Fabaceae</taxon>
        <taxon>Papilionoideae</taxon>
        <taxon>50 kb inversion clade</taxon>
        <taxon>NPAAA clade</taxon>
        <taxon>indigoferoid/millettioid clade</taxon>
        <taxon>Phaseoleae</taxon>
        <taxon>Vigna</taxon>
    </lineage>
</organism>
<evidence type="ECO:0000313" key="1">
    <source>
        <dbReference type="EMBL" id="QCD78811.1"/>
    </source>
</evidence>
<keyword evidence="2" id="KW-1185">Reference proteome</keyword>
<protein>
    <submittedName>
        <fullName evidence="1">Uncharacterized protein</fullName>
    </submittedName>
</protein>
<name>A0A4D6KWG6_VIGUN</name>
<accession>A0A4D6KWG6</accession>
<evidence type="ECO:0000313" key="2">
    <source>
        <dbReference type="Proteomes" id="UP000501690"/>
    </source>
</evidence>
<reference evidence="1 2" key="1">
    <citation type="submission" date="2019-04" db="EMBL/GenBank/DDBJ databases">
        <title>An improved genome assembly and genetic linkage map for asparagus bean, Vigna unguiculata ssp. sesquipedialis.</title>
        <authorList>
            <person name="Xia Q."/>
            <person name="Zhang R."/>
            <person name="Dong Y."/>
        </authorList>
    </citation>
    <scope>NUCLEOTIDE SEQUENCE [LARGE SCALE GENOMIC DNA]</scope>
    <source>
        <tissue evidence="1">Leaf</tissue>
    </source>
</reference>
<dbReference type="EMBL" id="CP039345">
    <property type="protein sequence ID" value="QCD78811.1"/>
    <property type="molecule type" value="Genomic_DNA"/>
</dbReference>
<proteinExistence type="predicted"/>
<dbReference type="Proteomes" id="UP000501690">
    <property type="component" value="Linkage Group LG1"/>
</dbReference>
<gene>
    <name evidence="1" type="ORF">DEO72_LG1g2447</name>
</gene>
<sequence length="111" mass="12104">MRLLLVVAFSPIWWLTFSYLCRFVHGAVADLWCCWFAYNGIGLRLAVMVDSRRDGSDGGLLLDELSRDAHPWLTMILINGVEDGDTMEACNSGAVGSTLTAQCEANGGFNG</sequence>
<dbReference type="AlphaFoldDB" id="A0A4D6KWG6"/>